<evidence type="ECO:0000313" key="1">
    <source>
        <dbReference type="EMBL" id="MCI45601.1"/>
    </source>
</evidence>
<dbReference type="EMBL" id="LXQA010346228">
    <property type="protein sequence ID" value="MCI45601.1"/>
    <property type="molecule type" value="Genomic_DNA"/>
</dbReference>
<evidence type="ECO:0000313" key="2">
    <source>
        <dbReference type="Proteomes" id="UP000265520"/>
    </source>
</evidence>
<protein>
    <submittedName>
        <fullName evidence="1">Uncharacterized protein</fullName>
    </submittedName>
</protein>
<dbReference type="Proteomes" id="UP000265520">
    <property type="component" value="Unassembled WGS sequence"/>
</dbReference>
<comment type="caution">
    <text evidence="1">The sequence shown here is derived from an EMBL/GenBank/DDBJ whole genome shotgun (WGS) entry which is preliminary data.</text>
</comment>
<keyword evidence="2" id="KW-1185">Reference proteome</keyword>
<dbReference type="AlphaFoldDB" id="A0A392S9N3"/>
<organism evidence="1 2">
    <name type="scientific">Trifolium medium</name>
    <dbReference type="NCBI Taxonomy" id="97028"/>
    <lineage>
        <taxon>Eukaryota</taxon>
        <taxon>Viridiplantae</taxon>
        <taxon>Streptophyta</taxon>
        <taxon>Embryophyta</taxon>
        <taxon>Tracheophyta</taxon>
        <taxon>Spermatophyta</taxon>
        <taxon>Magnoliopsida</taxon>
        <taxon>eudicotyledons</taxon>
        <taxon>Gunneridae</taxon>
        <taxon>Pentapetalae</taxon>
        <taxon>rosids</taxon>
        <taxon>fabids</taxon>
        <taxon>Fabales</taxon>
        <taxon>Fabaceae</taxon>
        <taxon>Papilionoideae</taxon>
        <taxon>50 kb inversion clade</taxon>
        <taxon>NPAAA clade</taxon>
        <taxon>Hologalegina</taxon>
        <taxon>IRL clade</taxon>
        <taxon>Trifolieae</taxon>
        <taxon>Trifolium</taxon>
    </lineage>
</organism>
<proteinExistence type="predicted"/>
<reference evidence="1 2" key="1">
    <citation type="journal article" date="2018" name="Front. Plant Sci.">
        <title>Red Clover (Trifolium pratense) and Zigzag Clover (T. medium) - A Picture of Genomic Similarities and Differences.</title>
        <authorList>
            <person name="Dluhosova J."/>
            <person name="Istvanek J."/>
            <person name="Nedelnik J."/>
            <person name="Repkova J."/>
        </authorList>
    </citation>
    <scope>NUCLEOTIDE SEQUENCE [LARGE SCALE GENOMIC DNA]</scope>
    <source>
        <strain evidence="2">cv. 10/8</strain>
        <tissue evidence="1">Leaf</tissue>
    </source>
</reference>
<accession>A0A392S9N3</accession>
<sequence>LARLVKANELQRGKTENLQVPGEEQRALSLSEFLSRLASKHHSRPASLTLAQRASPDLGAQRASPDLCAQLRV</sequence>
<feature type="non-terminal residue" evidence="1">
    <location>
        <position position="1"/>
    </location>
</feature>
<name>A0A392S9N3_9FABA</name>